<dbReference type="CDD" id="cd04301">
    <property type="entry name" value="NAT_SF"/>
    <property type="match status" value="1"/>
</dbReference>
<gene>
    <name evidence="4" type="ORF">A2290_07870</name>
</gene>
<dbReference type="InterPro" id="IPR045039">
    <property type="entry name" value="NSI-like"/>
</dbReference>
<proteinExistence type="predicted"/>
<evidence type="ECO:0000259" key="3">
    <source>
        <dbReference type="PROSITE" id="PS51186"/>
    </source>
</evidence>
<dbReference type="AlphaFoldDB" id="A0A1F4S2X6"/>
<dbReference type="PANTHER" id="PTHR43626">
    <property type="entry name" value="ACYL-COA N-ACYLTRANSFERASE"/>
    <property type="match status" value="1"/>
</dbReference>
<accession>A0A1F4S2X6</accession>
<evidence type="ECO:0000256" key="1">
    <source>
        <dbReference type="ARBA" id="ARBA00022679"/>
    </source>
</evidence>
<sequence>MITYKETKDFNETDLKNLFLSVNWSSGNYPDKLVIAMKNSDTVISAWDGEKLIGLINALSDKIMTVYFHYLLVMPDYHSQGIGKSLLTKMLEIYKEYARKAVIAYNKEIGFYQRCGFEPHSDKTPMFITFLTT</sequence>
<dbReference type="GO" id="GO:0008080">
    <property type="term" value="F:N-acetyltransferase activity"/>
    <property type="evidence" value="ECO:0007669"/>
    <property type="project" value="InterPro"/>
</dbReference>
<dbReference type="Gene3D" id="3.40.630.30">
    <property type="match status" value="1"/>
</dbReference>
<comment type="caution">
    <text evidence="4">The sequence shown here is derived from an EMBL/GenBank/DDBJ whole genome shotgun (WGS) entry which is preliminary data.</text>
</comment>
<evidence type="ECO:0000313" key="5">
    <source>
        <dbReference type="Proteomes" id="UP000177905"/>
    </source>
</evidence>
<keyword evidence="2" id="KW-0012">Acyltransferase</keyword>
<dbReference type="Pfam" id="PF00583">
    <property type="entry name" value="Acetyltransf_1"/>
    <property type="match status" value="1"/>
</dbReference>
<dbReference type="PROSITE" id="PS51186">
    <property type="entry name" value="GNAT"/>
    <property type="match status" value="1"/>
</dbReference>
<dbReference type="EMBL" id="MEUA01000030">
    <property type="protein sequence ID" value="OGC14804.1"/>
    <property type="molecule type" value="Genomic_DNA"/>
</dbReference>
<evidence type="ECO:0000256" key="2">
    <source>
        <dbReference type="ARBA" id="ARBA00023315"/>
    </source>
</evidence>
<organism evidence="4 5">
    <name type="scientific">candidate division WOR-1 bacterium RIFOXYB2_FULL_36_35</name>
    <dbReference type="NCBI Taxonomy" id="1802578"/>
    <lineage>
        <taxon>Bacteria</taxon>
        <taxon>Bacillati</taxon>
        <taxon>Saganbacteria</taxon>
    </lineage>
</organism>
<dbReference type="PANTHER" id="PTHR43626:SF4">
    <property type="entry name" value="GCN5-RELATED N-ACETYLTRANSFERASE 2, CHLOROPLASTIC"/>
    <property type="match status" value="1"/>
</dbReference>
<keyword evidence="1 4" id="KW-0808">Transferase</keyword>
<feature type="domain" description="N-acetyltransferase" evidence="3">
    <location>
        <begin position="5"/>
        <end position="133"/>
    </location>
</feature>
<dbReference type="InterPro" id="IPR000182">
    <property type="entry name" value="GNAT_dom"/>
</dbReference>
<protein>
    <submittedName>
        <fullName evidence="4">GNAT family N-acetyltransferase</fullName>
    </submittedName>
</protein>
<evidence type="ECO:0000313" key="4">
    <source>
        <dbReference type="EMBL" id="OGC14804.1"/>
    </source>
</evidence>
<dbReference type="GO" id="GO:0005737">
    <property type="term" value="C:cytoplasm"/>
    <property type="evidence" value="ECO:0007669"/>
    <property type="project" value="TreeGrafter"/>
</dbReference>
<dbReference type="Proteomes" id="UP000177905">
    <property type="component" value="Unassembled WGS sequence"/>
</dbReference>
<name>A0A1F4S2X6_UNCSA</name>
<reference evidence="4 5" key="1">
    <citation type="journal article" date="2016" name="Nat. Commun.">
        <title>Thousands of microbial genomes shed light on interconnected biogeochemical processes in an aquifer system.</title>
        <authorList>
            <person name="Anantharaman K."/>
            <person name="Brown C.T."/>
            <person name="Hug L.A."/>
            <person name="Sharon I."/>
            <person name="Castelle C.J."/>
            <person name="Probst A.J."/>
            <person name="Thomas B.C."/>
            <person name="Singh A."/>
            <person name="Wilkins M.J."/>
            <person name="Karaoz U."/>
            <person name="Brodie E.L."/>
            <person name="Williams K.H."/>
            <person name="Hubbard S.S."/>
            <person name="Banfield J.F."/>
        </authorList>
    </citation>
    <scope>NUCLEOTIDE SEQUENCE [LARGE SCALE GENOMIC DNA]</scope>
</reference>
<dbReference type="InterPro" id="IPR016181">
    <property type="entry name" value="Acyl_CoA_acyltransferase"/>
</dbReference>
<dbReference type="SUPFAM" id="SSF55729">
    <property type="entry name" value="Acyl-CoA N-acyltransferases (Nat)"/>
    <property type="match status" value="1"/>
</dbReference>